<dbReference type="AlphaFoldDB" id="A0A0D0BK68"/>
<dbReference type="HOGENOM" id="CLU_1525317_0_0_1"/>
<sequence>MTPSKKPCFGTVISGFILTRDQVIQWLLYCNMPQSEIDAVESVRTASLIHCCEHHEEDPPDVVPLPVPRNLDDGDHHKYFMLVGRMAMFEWGACVRLKQTDLPLDEQTKAYLDFWVGDCFKEELRYHVQCWPRNLKPMPFLLWKMDADWDDRVEKQYESLSMARSGLNSSADSALEERDELPFKYKPQIWMPVSWHICGGVVIPPRK</sequence>
<gene>
    <name evidence="1" type="ORF">GYMLUDRAFT_264241</name>
</gene>
<dbReference type="OrthoDB" id="10484002at2759"/>
<accession>A0A0D0BK68</accession>
<proteinExistence type="predicted"/>
<keyword evidence="2" id="KW-1185">Reference proteome</keyword>
<reference evidence="1 2" key="1">
    <citation type="submission" date="2014-04" db="EMBL/GenBank/DDBJ databases">
        <title>Evolutionary Origins and Diversification of the Mycorrhizal Mutualists.</title>
        <authorList>
            <consortium name="DOE Joint Genome Institute"/>
            <consortium name="Mycorrhizal Genomics Consortium"/>
            <person name="Kohler A."/>
            <person name="Kuo A."/>
            <person name="Nagy L.G."/>
            <person name="Floudas D."/>
            <person name="Copeland A."/>
            <person name="Barry K.W."/>
            <person name="Cichocki N."/>
            <person name="Veneault-Fourrey C."/>
            <person name="LaButti K."/>
            <person name="Lindquist E.A."/>
            <person name="Lipzen A."/>
            <person name="Lundell T."/>
            <person name="Morin E."/>
            <person name="Murat C."/>
            <person name="Riley R."/>
            <person name="Ohm R."/>
            <person name="Sun H."/>
            <person name="Tunlid A."/>
            <person name="Henrissat B."/>
            <person name="Grigoriev I.V."/>
            <person name="Hibbett D.S."/>
            <person name="Martin F."/>
        </authorList>
    </citation>
    <scope>NUCLEOTIDE SEQUENCE [LARGE SCALE GENOMIC DNA]</scope>
    <source>
        <strain evidence="1 2">FD-317 M1</strain>
    </source>
</reference>
<evidence type="ECO:0000313" key="1">
    <source>
        <dbReference type="EMBL" id="KIK55091.1"/>
    </source>
</evidence>
<dbReference type="EMBL" id="KN834809">
    <property type="protein sequence ID" value="KIK55091.1"/>
    <property type="molecule type" value="Genomic_DNA"/>
</dbReference>
<feature type="non-terminal residue" evidence="1">
    <location>
        <position position="207"/>
    </location>
</feature>
<organism evidence="1 2">
    <name type="scientific">Collybiopsis luxurians FD-317 M1</name>
    <dbReference type="NCBI Taxonomy" id="944289"/>
    <lineage>
        <taxon>Eukaryota</taxon>
        <taxon>Fungi</taxon>
        <taxon>Dikarya</taxon>
        <taxon>Basidiomycota</taxon>
        <taxon>Agaricomycotina</taxon>
        <taxon>Agaricomycetes</taxon>
        <taxon>Agaricomycetidae</taxon>
        <taxon>Agaricales</taxon>
        <taxon>Marasmiineae</taxon>
        <taxon>Omphalotaceae</taxon>
        <taxon>Collybiopsis</taxon>
        <taxon>Collybiopsis luxurians</taxon>
    </lineage>
</organism>
<name>A0A0D0BK68_9AGAR</name>
<protein>
    <submittedName>
        <fullName evidence="1">Uncharacterized protein</fullName>
    </submittedName>
</protein>
<evidence type="ECO:0000313" key="2">
    <source>
        <dbReference type="Proteomes" id="UP000053593"/>
    </source>
</evidence>
<dbReference type="Proteomes" id="UP000053593">
    <property type="component" value="Unassembled WGS sequence"/>
</dbReference>